<dbReference type="Proteomes" id="UP001596118">
    <property type="component" value="Unassembled WGS sequence"/>
</dbReference>
<dbReference type="AlphaFoldDB" id="A0ABD5R4G1"/>
<keyword evidence="2" id="KW-1185">Reference proteome</keyword>
<dbReference type="Gene3D" id="1.10.3290.10">
    <property type="entry name" value="Fido-like domain"/>
    <property type="match status" value="1"/>
</dbReference>
<evidence type="ECO:0000313" key="2">
    <source>
        <dbReference type="Proteomes" id="UP001596118"/>
    </source>
</evidence>
<comment type="caution">
    <text evidence="1">The sequence shown here is derived from an EMBL/GenBank/DDBJ whole genome shotgun (WGS) entry which is preliminary data.</text>
</comment>
<dbReference type="InterPro" id="IPR036597">
    <property type="entry name" value="Fido-like_dom_sf"/>
</dbReference>
<name>A0ABD5R4G1_9EURY</name>
<dbReference type="EMBL" id="JBHSKY010000015">
    <property type="protein sequence ID" value="MFC5279736.1"/>
    <property type="molecule type" value="Genomic_DNA"/>
</dbReference>
<organism evidence="1 2">
    <name type="scientific">Halorubrum rubrum</name>
    <dbReference type="NCBI Taxonomy" id="1126240"/>
    <lineage>
        <taxon>Archaea</taxon>
        <taxon>Methanobacteriati</taxon>
        <taxon>Methanobacteriota</taxon>
        <taxon>Stenosarchaea group</taxon>
        <taxon>Halobacteria</taxon>
        <taxon>Halobacteriales</taxon>
        <taxon>Haloferacaceae</taxon>
        <taxon>Halorubrum</taxon>
    </lineage>
</organism>
<dbReference type="RefSeq" id="WP_256411356.1">
    <property type="nucleotide sequence ID" value="NZ_JANHDM010000004.1"/>
</dbReference>
<proteinExistence type="predicted"/>
<accession>A0ABD5R4G1</accession>
<reference evidence="1 2" key="1">
    <citation type="journal article" date="2019" name="Int. J. Syst. Evol. Microbiol.">
        <title>The Global Catalogue of Microorganisms (GCM) 10K type strain sequencing project: providing services to taxonomists for standard genome sequencing and annotation.</title>
        <authorList>
            <consortium name="The Broad Institute Genomics Platform"/>
            <consortium name="The Broad Institute Genome Sequencing Center for Infectious Disease"/>
            <person name="Wu L."/>
            <person name="Ma J."/>
        </authorList>
    </citation>
    <scope>NUCLEOTIDE SEQUENCE [LARGE SCALE GENOMIC DNA]</scope>
    <source>
        <strain evidence="1 2">CGMCC 1.12124</strain>
    </source>
</reference>
<evidence type="ECO:0000313" key="1">
    <source>
        <dbReference type="EMBL" id="MFC5279736.1"/>
    </source>
</evidence>
<protein>
    <recommendedName>
        <fullName evidence="3">Fido domain-containing protein</fullName>
    </recommendedName>
</protein>
<gene>
    <name evidence="1" type="ORF">ACFPM1_13355</name>
</gene>
<sequence length="167" mass="20184">MYSSTDPTEPRITDLSSIEPENVKFRNTEFLKSDRHRYDNPRDVSFIEQRRNIWRVRNGDIRRILDEFPTDRPLPEQCALWMHAVVGKHFFEDANHRTAIALLRKLLRDNGIDPGSWPTDRIEHVRDESHDVRREIPAIRLDTLYQKDELYEVWYRFFTDVLPNEYR</sequence>
<evidence type="ECO:0008006" key="3">
    <source>
        <dbReference type="Google" id="ProtNLM"/>
    </source>
</evidence>